<comment type="caution">
    <text evidence="1">The sequence shown here is derived from an EMBL/GenBank/DDBJ whole genome shotgun (WGS) entry which is preliminary data.</text>
</comment>
<protein>
    <submittedName>
        <fullName evidence="1">Uncharacterized protein</fullName>
    </submittedName>
</protein>
<dbReference type="Proteomes" id="UP000281708">
    <property type="component" value="Unassembled WGS sequence"/>
</dbReference>
<keyword evidence="2" id="KW-1185">Reference proteome</keyword>
<dbReference type="OrthoDB" id="3790801at2"/>
<dbReference type="AlphaFoldDB" id="A0A3L8P2X2"/>
<evidence type="ECO:0000313" key="1">
    <source>
        <dbReference type="EMBL" id="RLV49494.1"/>
    </source>
</evidence>
<sequence>MGPREDKFGIGDVAAPLAVGRPHPRCEHVWILQQAADRPRLPGILLSFRRNGRGRWEGWVVWAAPDVSVDVDEAHLQQGWVDAERIEQVLT</sequence>
<name>A0A3L8P2X2_9ACTN</name>
<organism evidence="1 2">
    <name type="scientific">Nocardioides mangrovicus</name>
    <dbReference type="NCBI Taxonomy" id="2478913"/>
    <lineage>
        <taxon>Bacteria</taxon>
        <taxon>Bacillati</taxon>
        <taxon>Actinomycetota</taxon>
        <taxon>Actinomycetes</taxon>
        <taxon>Propionibacteriales</taxon>
        <taxon>Nocardioidaceae</taxon>
        <taxon>Nocardioides</taxon>
    </lineage>
</organism>
<gene>
    <name evidence="1" type="ORF">D9V37_06030</name>
</gene>
<accession>A0A3L8P2X2</accession>
<proteinExistence type="predicted"/>
<dbReference type="EMBL" id="RDBE01000006">
    <property type="protein sequence ID" value="RLV49494.1"/>
    <property type="molecule type" value="Genomic_DNA"/>
</dbReference>
<reference evidence="1 2" key="1">
    <citation type="submission" date="2018-10" db="EMBL/GenBank/DDBJ databases">
        <title>Marmoricola sp. 4Q3S-7 whole genome shotgun sequence.</title>
        <authorList>
            <person name="Li F."/>
        </authorList>
    </citation>
    <scope>NUCLEOTIDE SEQUENCE [LARGE SCALE GENOMIC DNA]</scope>
    <source>
        <strain evidence="1 2">4Q3S-7</strain>
    </source>
</reference>
<dbReference type="RefSeq" id="WP_121805259.1">
    <property type="nucleotide sequence ID" value="NZ_RDBE01000006.1"/>
</dbReference>
<evidence type="ECO:0000313" key="2">
    <source>
        <dbReference type="Proteomes" id="UP000281708"/>
    </source>
</evidence>